<reference evidence="1 2" key="1">
    <citation type="journal article" date="2016" name="Nat. Commun.">
        <title>Thousands of microbial genomes shed light on interconnected biogeochemical processes in an aquifer system.</title>
        <authorList>
            <person name="Anantharaman K."/>
            <person name="Brown C.T."/>
            <person name="Hug L.A."/>
            <person name="Sharon I."/>
            <person name="Castelle C.J."/>
            <person name="Probst A.J."/>
            <person name="Thomas B.C."/>
            <person name="Singh A."/>
            <person name="Wilkins M.J."/>
            <person name="Karaoz U."/>
            <person name="Brodie E.L."/>
            <person name="Williams K.H."/>
            <person name="Hubbard S.S."/>
            <person name="Banfield J.F."/>
        </authorList>
    </citation>
    <scope>NUCLEOTIDE SEQUENCE [LARGE SCALE GENOMIC DNA]</scope>
</reference>
<protein>
    <recommendedName>
        <fullName evidence="3">DDH domain-containing protein</fullName>
    </recommendedName>
</protein>
<dbReference type="Gene3D" id="3.90.1640.10">
    <property type="entry name" value="inorganic pyrophosphatase (n-terminal core)"/>
    <property type="match status" value="1"/>
</dbReference>
<dbReference type="AlphaFoldDB" id="A0A1G1YHD5"/>
<evidence type="ECO:0000313" key="1">
    <source>
        <dbReference type="EMBL" id="OGY51664.1"/>
    </source>
</evidence>
<organism evidence="1 2">
    <name type="scientific">Candidatus Buchananbacteria bacterium RIFCSPLOWO2_01_FULL_39_33</name>
    <dbReference type="NCBI Taxonomy" id="1797543"/>
    <lineage>
        <taxon>Bacteria</taxon>
        <taxon>Candidatus Buchananiibacteriota</taxon>
    </lineage>
</organism>
<evidence type="ECO:0000313" key="2">
    <source>
        <dbReference type="Proteomes" id="UP000177376"/>
    </source>
</evidence>
<dbReference type="Gene3D" id="3.10.310.30">
    <property type="match status" value="1"/>
</dbReference>
<dbReference type="SUPFAM" id="SSF64182">
    <property type="entry name" value="DHH phosphoesterases"/>
    <property type="match status" value="1"/>
</dbReference>
<name>A0A1G1YHD5_9BACT</name>
<dbReference type="InterPro" id="IPR038763">
    <property type="entry name" value="DHH_sf"/>
</dbReference>
<comment type="caution">
    <text evidence="1">The sequence shown here is derived from an EMBL/GenBank/DDBJ whole genome shotgun (WGS) entry which is preliminary data.</text>
</comment>
<dbReference type="PANTHER" id="PTHR47618:SF1">
    <property type="entry name" value="BIFUNCTIONAL OLIGORIBONUCLEASE AND PAP PHOSPHATASE NRNA"/>
    <property type="match status" value="1"/>
</dbReference>
<dbReference type="PANTHER" id="PTHR47618">
    <property type="entry name" value="BIFUNCTIONAL OLIGORIBONUCLEASE AND PAP PHOSPHATASE NRNA"/>
    <property type="match status" value="1"/>
</dbReference>
<dbReference type="EMBL" id="MHIM01000033">
    <property type="protein sequence ID" value="OGY51664.1"/>
    <property type="molecule type" value="Genomic_DNA"/>
</dbReference>
<sequence length="377" mass="42501">MALTERQQIFELIKKSRSILIVFKKDWTSDTLASALALFMILKKIDKRVEVVCQDFKPSANVSFLGATAINDKIESLQKFVVSINTSQTEVGEFYYDHSHNKLNIYLSPKSGQFKPEDVAAKIANYEYDLILAVNSPDLESLGEIYGNHRDFFYTTPKINIDNSPKNEYYGDINIVDLASSSTAEIIYGLINNLDENLIDAKTATCLLAGIIAGTKNFKSSKVTPKTLNTAGLLIAQGANREQIIQNFYQTRFLSTLKLWGRVLARLNNDLDDKLVWSTIADRDFLETATSPDEIIDVIDELIVSLPKIEVIVLIYQQRANDEIEVLVYSAKNLDALFISQRFNPSGNAEIARFRLNKITLSEAERMVIGEIKHKLQ</sequence>
<accession>A0A1G1YHD5</accession>
<dbReference type="Proteomes" id="UP000177376">
    <property type="component" value="Unassembled WGS sequence"/>
</dbReference>
<evidence type="ECO:0008006" key="3">
    <source>
        <dbReference type="Google" id="ProtNLM"/>
    </source>
</evidence>
<gene>
    <name evidence="1" type="ORF">A3A02_00620</name>
</gene>
<dbReference type="InterPro" id="IPR051319">
    <property type="entry name" value="Oligoribo/pAp-PDE_c-di-AMP_PDE"/>
</dbReference>
<proteinExistence type="predicted"/>